<comment type="caution">
    <text evidence="5">The sequence shown here is derived from an EMBL/GenBank/DDBJ whole genome shotgun (WGS) entry which is preliminary data.</text>
</comment>
<dbReference type="PROSITE" id="PS50213">
    <property type="entry name" value="FAS1"/>
    <property type="match status" value="1"/>
</dbReference>
<proteinExistence type="inferred from homology"/>
<dbReference type="SUPFAM" id="SSF82153">
    <property type="entry name" value="FAS1 domain"/>
    <property type="match status" value="1"/>
</dbReference>
<dbReference type="EMBL" id="MTKT01002492">
    <property type="protein sequence ID" value="OWM79310.1"/>
    <property type="molecule type" value="Genomic_DNA"/>
</dbReference>
<reference evidence="5" key="2">
    <citation type="submission" date="2017-06" db="EMBL/GenBank/DDBJ databases">
        <title>The pomegranate genome and the genomics of punicalagin biosynthesis.</title>
        <authorList>
            <person name="Xu C."/>
        </authorList>
    </citation>
    <scope>NUCLEOTIDE SEQUENCE [LARGE SCALE GENOMIC DNA]</scope>
    <source>
        <tissue evidence="5">Fresh leaf</tissue>
    </source>
</reference>
<gene>
    <name evidence="5" type="ORF">CDL15_Pgr003483</name>
    <name evidence="6" type="ORF">CRG98_029361</name>
</gene>
<sequence length="724" mass="78976">MSLNMSSVSSYLLLLCFFLPSFSAAALNISEILEKYPDFRSFSIHLRETGLADSVIGGKKITVLAVDNRAMSKISGGPTEEVERLLRLHLVRGYYRARHLLQLTNGTASLPTFSQDDLVRVKALRGGGVGFSAAGEGPGLGAELLKPVFSHPKDRVAVLHVSDLIRQQDNASGNCLTFCASARSKKVEALPISTVFKLPAPLPSWPAGKGFASGTIDLGGLLVQQTTTFTKVWATHEGGPDNLGATFFEPSLLPEGYFMLGSYAQPNNKPLFGGILIGKDGTNSLTNGTLKKPINYTLVWSSESLKINQEGSGYIWLPVPPDGYTAVGHVVTTSSEKPSTDKVRCIRSDLTDHCETDTWIWGNGNAINVFTSRPSIRGIEARGVGVGAFFAQASAPNSSVLACLRNTKFDSSSMPNQNQIEALVREYSPLVYFHPDEAFLPSSVGWFFTNGALLYKKEEETKPVPIEMTGSNLPQGGSSDGTYWLDLPLEGAAKDRVKKGELQSSQAYLHVKPMLGATFTDIAMWIFYPFNGPARAKVKFFDISLGRLGEHVGDWEHLTLRISNFDGRLWSVYLAEHSAGIWVSAAELEYQNSSTNKFVAYSSLHGHALYFKPGMFLQGGEGIGVRNDFAKSKMFMDTGANFSVVKAEHLGSAIIEPAWLNYCREWGPKVDYDIAEEMQKAVKVLPGKLKTAFRSVVQSLPDEVLKEEGPIGPKMKGSWIGDEV</sequence>
<dbReference type="AlphaFoldDB" id="A0A218X3Q3"/>
<dbReference type="Gene3D" id="2.30.180.10">
    <property type="entry name" value="FAS1 domain"/>
    <property type="match status" value="1"/>
</dbReference>
<dbReference type="STRING" id="22663.A0A218X3Q3"/>
<evidence type="ECO:0000256" key="1">
    <source>
        <dbReference type="ARBA" id="ARBA00007843"/>
    </source>
</evidence>
<dbReference type="Pfam" id="PF06101">
    <property type="entry name" value="Vps62"/>
    <property type="match status" value="1"/>
</dbReference>
<evidence type="ECO:0000313" key="8">
    <source>
        <dbReference type="Proteomes" id="UP000233551"/>
    </source>
</evidence>
<evidence type="ECO:0000256" key="3">
    <source>
        <dbReference type="SAM" id="SignalP"/>
    </source>
</evidence>
<dbReference type="PANTHER" id="PTHR48152">
    <property type="entry name" value="F1C9.34 PROTEIN"/>
    <property type="match status" value="1"/>
</dbReference>
<dbReference type="InterPro" id="IPR000782">
    <property type="entry name" value="FAS1_domain"/>
</dbReference>
<name>A0A218X3Q3_PUNGR</name>
<dbReference type="Proteomes" id="UP000197138">
    <property type="component" value="Unassembled WGS sequence"/>
</dbReference>
<keyword evidence="2" id="KW-0654">Proteoglycan</keyword>
<reference evidence="6 8" key="3">
    <citation type="submission" date="2017-11" db="EMBL/GenBank/DDBJ databases">
        <title>De-novo sequencing of pomegranate (Punica granatum L.) genome.</title>
        <authorList>
            <person name="Akparov Z."/>
            <person name="Amiraslanov A."/>
            <person name="Hajiyeva S."/>
            <person name="Abbasov M."/>
            <person name="Kaur K."/>
            <person name="Hamwieh A."/>
            <person name="Solovyev V."/>
            <person name="Salamov A."/>
            <person name="Braich B."/>
            <person name="Kosarev P."/>
            <person name="Mahmoud A."/>
            <person name="Hajiyev E."/>
            <person name="Babayeva S."/>
            <person name="Izzatullayeva V."/>
            <person name="Mammadov A."/>
            <person name="Mammadov A."/>
            <person name="Sharifova S."/>
            <person name="Ojaghi J."/>
            <person name="Eynullazada K."/>
            <person name="Bayramov B."/>
            <person name="Abdulazimova A."/>
            <person name="Shahmuradov I."/>
        </authorList>
    </citation>
    <scope>NUCLEOTIDE SEQUENCE [LARGE SCALE GENOMIC DNA]</scope>
    <source>
        <strain evidence="6">AG2017</strain>
        <strain evidence="8">cv. AG2017</strain>
        <tissue evidence="6">Leaf</tissue>
    </source>
</reference>
<accession>A0A218X3Q3</accession>
<dbReference type="InterPro" id="IPR036378">
    <property type="entry name" value="FAS1_dom_sf"/>
</dbReference>
<feature type="signal peptide" evidence="3">
    <location>
        <begin position="1"/>
        <end position="26"/>
    </location>
</feature>
<reference evidence="7" key="1">
    <citation type="journal article" date="2017" name="Plant J.">
        <title>The pomegranate (Punica granatum L.) genome and the genomics of punicalagin biosynthesis.</title>
        <authorList>
            <person name="Qin G."/>
            <person name="Xu C."/>
            <person name="Ming R."/>
            <person name="Tang H."/>
            <person name="Guyot R."/>
            <person name="Kramer E.M."/>
            <person name="Hu Y."/>
            <person name="Yi X."/>
            <person name="Qi Y."/>
            <person name="Xu X."/>
            <person name="Gao Z."/>
            <person name="Pan H."/>
            <person name="Jian J."/>
            <person name="Tian Y."/>
            <person name="Yue Z."/>
            <person name="Xu Y."/>
        </authorList>
    </citation>
    <scope>NUCLEOTIDE SEQUENCE [LARGE SCALE GENOMIC DNA]</scope>
    <source>
        <strain evidence="7">cv. Dabenzi</strain>
    </source>
</reference>
<feature type="chain" id="PRO_5014071858" description="FAS1 domain-containing protein" evidence="3">
    <location>
        <begin position="27"/>
        <end position="724"/>
    </location>
</feature>
<evidence type="ECO:0000313" key="7">
    <source>
        <dbReference type="Proteomes" id="UP000197138"/>
    </source>
</evidence>
<dbReference type="EMBL" id="PGOL01002138">
    <property type="protein sequence ID" value="PKI50288.1"/>
    <property type="molecule type" value="Genomic_DNA"/>
</dbReference>
<dbReference type="InterPro" id="IPR009291">
    <property type="entry name" value="Vps62"/>
</dbReference>
<keyword evidence="8" id="KW-1185">Reference proteome</keyword>
<dbReference type="PANTHER" id="PTHR48152:SF3">
    <property type="entry name" value="DUF946 FAMILY PROTEIN (DUF946)"/>
    <property type="match status" value="1"/>
</dbReference>
<evidence type="ECO:0000313" key="5">
    <source>
        <dbReference type="EMBL" id="OWM79310.1"/>
    </source>
</evidence>
<evidence type="ECO:0000259" key="4">
    <source>
        <dbReference type="PROSITE" id="PS50213"/>
    </source>
</evidence>
<dbReference type="Proteomes" id="UP000233551">
    <property type="component" value="Unassembled WGS sequence"/>
</dbReference>
<evidence type="ECO:0000256" key="2">
    <source>
        <dbReference type="ARBA" id="ARBA00022974"/>
    </source>
</evidence>
<comment type="similarity">
    <text evidence="1">Belongs to the fasciclin-like AGP family.</text>
</comment>
<evidence type="ECO:0000313" key="6">
    <source>
        <dbReference type="EMBL" id="PKI50288.1"/>
    </source>
</evidence>
<keyword evidence="2" id="KW-0325">Glycoprotein</keyword>
<organism evidence="5 7">
    <name type="scientific">Punica granatum</name>
    <name type="common">Pomegranate</name>
    <dbReference type="NCBI Taxonomy" id="22663"/>
    <lineage>
        <taxon>Eukaryota</taxon>
        <taxon>Viridiplantae</taxon>
        <taxon>Streptophyta</taxon>
        <taxon>Embryophyta</taxon>
        <taxon>Tracheophyta</taxon>
        <taxon>Spermatophyta</taxon>
        <taxon>Magnoliopsida</taxon>
        <taxon>eudicotyledons</taxon>
        <taxon>Gunneridae</taxon>
        <taxon>Pentapetalae</taxon>
        <taxon>rosids</taxon>
        <taxon>malvids</taxon>
        <taxon>Myrtales</taxon>
        <taxon>Lythraceae</taxon>
        <taxon>Punica</taxon>
    </lineage>
</organism>
<protein>
    <recommendedName>
        <fullName evidence="4">FAS1 domain-containing protein</fullName>
    </recommendedName>
</protein>
<keyword evidence="3" id="KW-0732">Signal</keyword>
<feature type="domain" description="FAS1" evidence="4">
    <location>
        <begin position="26"/>
        <end position="166"/>
    </location>
</feature>